<dbReference type="AlphaFoldDB" id="A0A2U1ZWR2"/>
<dbReference type="SUPFAM" id="SSF56281">
    <property type="entry name" value="Metallo-hydrolase/oxidoreductase"/>
    <property type="match status" value="1"/>
</dbReference>
<dbReference type="InterPro" id="IPR036866">
    <property type="entry name" value="RibonucZ/Hydroxyglut_hydro"/>
</dbReference>
<dbReference type="OrthoDB" id="2971563at2"/>
<organism evidence="2 3">
    <name type="scientific">Serinibacter arcticus</name>
    <dbReference type="NCBI Taxonomy" id="1655435"/>
    <lineage>
        <taxon>Bacteria</taxon>
        <taxon>Bacillati</taxon>
        <taxon>Actinomycetota</taxon>
        <taxon>Actinomycetes</taxon>
        <taxon>Micrococcales</taxon>
        <taxon>Beutenbergiaceae</taxon>
        <taxon>Serinibacter</taxon>
    </lineage>
</organism>
<accession>A0A2U1ZWR2</accession>
<sequence>MTARIERVLTHGTHPVDGREVELDNNVWIVGDDTEVVVIDASHQPQVIADAIGGRRVVGILLTHGHRDHIGGAPELERLTGGPVWLHPADAELWEAAHPEIPVPTAGLPAHQTVTVAGTHLEVRHTPGHTPGASVVVASELGAVFTGDTLFEGGPGATRWEYSSFPQIVESITENLLTLPEDTVVHTGHGPDTTIGAEAVHRQEWIDRGW</sequence>
<dbReference type="PANTHER" id="PTHR46233:SF4">
    <property type="entry name" value="METALLO-BETA-LACTAMASE DOMAIN-CONTAINING PROTEIN"/>
    <property type="match status" value="1"/>
</dbReference>
<feature type="domain" description="Metallo-beta-lactamase" evidence="1">
    <location>
        <begin position="24"/>
        <end position="189"/>
    </location>
</feature>
<evidence type="ECO:0000313" key="2">
    <source>
        <dbReference type="EMBL" id="PWD51418.1"/>
    </source>
</evidence>
<dbReference type="PANTHER" id="PTHR46233">
    <property type="entry name" value="HYDROXYACYLGLUTATHIONE HYDROLASE GLOC"/>
    <property type="match status" value="1"/>
</dbReference>
<dbReference type="CDD" id="cd06262">
    <property type="entry name" value="metallo-hydrolase-like_MBL-fold"/>
    <property type="match status" value="1"/>
</dbReference>
<dbReference type="RefSeq" id="WP_109229799.1">
    <property type="nucleotide sequence ID" value="NZ_PYHR01000002.1"/>
</dbReference>
<dbReference type="InterPro" id="IPR001279">
    <property type="entry name" value="Metallo-B-lactamas"/>
</dbReference>
<proteinExistence type="predicted"/>
<evidence type="ECO:0000313" key="3">
    <source>
        <dbReference type="Proteomes" id="UP000245166"/>
    </source>
</evidence>
<dbReference type="Pfam" id="PF00753">
    <property type="entry name" value="Lactamase_B"/>
    <property type="match status" value="1"/>
</dbReference>
<dbReference type="Gene3D" id="3.60.15.10">
    <property type="entry name" value="Ribonuclease Z/Hydroxyacylglutathione hydrolase-like"/>
    <property type="match status" value="1"/>
</dbReference>
<protein>
    <recommendedName>
        <fullName evidence="1">Metallo-beta-lactamase domain-containing protein</fullName>
    </recommendedName>
</protein>
<dbReference type="InterPro" id="IPR051453">
    <property type="entry name" value="MBL_Glyoxalase_II"/>
</dbReference>
<dbReference type="Proteomes" id="UP000245166">
    <property type="component" value="Unassembled WGS sequence"/>
</dbReference>
<gene>
    <name evidence="2" type="ORF">C8046_12900</name>
</gene>
<evidence type="ECO:0000259" key="1">
    <source>
        <dbReference type="SMART" id="SM00849"/>
    </source>
</evidence>
<reference evidence="2 3" key="1">
    <citation type="submission" date="2018-03" db="EMBL/GenBank/DDBJ databases">
        <title>Genome assembly of novel Miniimonas species PCH200.</title>
        <authorList>
            <person name="Thakur V."/>
            <person name="Kumar V."/>
            <person name="Singh D."/>
        </authorList>
    </citation>
    <scope>NUCLEOTIDE SEQUENCE [LARGE SCALE GENOMIC DNA]</scope>
    <source>
        <strain evidence="2 3">PCH200</strain>
    </source>
</reference>
<dbReference type="SMART" id="SM00849">
    <property type="entry name" value="Lactamase_B"/>
    <property type="match status" value="1"/>
</dbReference>
<comment type="caution">
    <text evidence="2">The sequence shown here is derived from an EMBL/GenBank/DDBJ whole genome shotgun (WGS) entry which is preliminary data.</text>
</comment>
<name>A0A2U1ZWR2_9MICO</name>
<keyword evidence="3" id="KW-1185">Reference proteome</keyword>
<dbReference type="EMBL" id="PYHR01000002">
    <property type="protein sequence ID" value="PWD51418.1"/>
    <property type="molecule type" value="Genomic_DNA"/>
</dbReference>